<evidence type="ECO:0000313" key="2">
    <source>
        <dbReference type="Proteomes" id="UP001157418"/>
    </source>
</evidence>
<evidence type="ECO:0000313" key="1">
    <source>
        <dbReference type="EMBL" id="CAH1418926.1"/>
    </source>
</evidence>
<sequence length="245" mass="27911">MMTNLEAGLEQFQTQSTDRFEKIEQELANMRLDSEKQQEIADQRHAELMALLLKVLQPAPMPAPPIVNHAPPLSSPSPIQSLTQHTTTIPSMIITKTTTPTQTTIQQVISVVPPPFNHASGRSSRLLLDNEGFPLPPSSFNDGFNASNRKKKHPKEGFWVQGDKFHPHNGSDPYNFFSGHELPIFQSHGRGWTQATWEEKELFTQQFLDFHLEDKVDFYRGGIDMNRADKWDWVYKKCKKKAGTV</sequence>
<dbReference type="EMBL" id="CAKMRJ010000163">
    <property type="protein sequence ID" value="CAH1418926.1"/>
    <property type="molecule type" value="Genomic_DNA"/>
</dbReference>
<organism evidence="1 2">
    <name type="scientific">Lactuca virosa</name>
    <dbReference type="NCBI Taxonomy" id="75947"/>
    <lineage>
        <taxon>Eukaryota</taxon>
        <taxon>Viridiplantae</taxon>
        <taxon>Streptophyta</taxon>
        <taxon>Embryophyta</taxon>
        <taxon>Tracheophyta</taxon>
        <taxon>Spermatophyta</taxon>
        <taxon>Magnoliopsida</taxon>
        <taxon>eudicotyledons</taxon>
        <taxon>Gunneridae</taxon>
        <taxon>Pentapetalae</taxon>
        <taxon>asterids</taxon>
        <taxon>campanulids</taxon>
        <taxon>Asterales</taxon>
        <taxon>Asteraceae</taxon>
        <taxon>Cichorioideae</taxon>
        <taxon>Cichorieae</taxon>
        <taxon>Lactucinae</taxon>
        <taxon>Lactuca</taxon>
    </lineage>
</organism>
<gene>
    <name evidence="1" type="ORF">LVIROSA_LOCUS6495</name>
</gene>
<dbReference type="AlphaFoldDB" id="A0AAU9LVR7"/>
<name>A0AAU9LVR7_9ASTR</name>
<protein>
    <submittedName>
        <fullName evidence="1">Uncharacterized protein</fullName>
    </submittedName>
</protein>
<keyword evidence="2" id="KW-1185">Reference proteome</keyword>
<accession>A0AAU9LVR7</accession>
<proteinExistence type="predicted"/>
<reference evidence="1 2" key="1">
    <citation type="submission" date="2022-01" db="EMBL/GenBank/DDBJ databases">
        <authorList>
            <person name="Xiong W."/>
            <person name="Schranz E."/>
        </authorList>
    </citation>
    <scope>NUCLEOTIDE SEQUENCE [LARGE SCALE GENOMIC DNA]</scope>
</reference>
<dbReference type="Proteomes" id="UP001157418">
    <property type="component" value="Unassembled WGS sequence"/>
</dbReference>
<comment type="caution">
    <text evidence="1">The sequence shown here is derived from an EMBL/GenBank/DDBJ whole genome shotgun (WGS) entry which is preliminary data.</text>
</comment>